<evidence type="ECO:0000256" key="2">
    <source>
        <dbReference type="SAM" id="MobiDB-lite"/>
    </source>
</evidence>
<dbReference type="GO" id="GO:0009378">
    <property type="term" value="F:four-way junction helicase activity"/>
    <property type="evidence" value="ECO:0007669"/>
    <property type="project" value="TreeGrafter"/>
</dbReference>
<dbReference type="Proteomes" id="UP000836404">
    <property type="component" value="Unassembled WGS sequence"/>
</dbReference>
<dbReference type="SUPFAM" id="SSF52540">
    <property type="entry name" value="P-loop containing nucleoside triphosphate hydrolases"/>
    <property type="match status" value="1"/>
</dbReference>
<evidence type="ECO:0000313" key="4">
    <source>
        <dbReference type="EMBL" id="CAD6960334.1"/>
    </source>
</evidence>
<dbReference type="PROSITE" id="PS51192">
    <property type="entry name" value="HELICASE_ATP_BIND_1"/>
    <property type="match status" value="1"/>
</dbReference>
<dbReference type="Pfam" id="PF00270">
    <property type="entry name" value="DEAD"/>
    <property type="match status" value="1"/>
</dbReference>
<feature type="compositionally biased region" description="Polar residues" evidence="2">
    <location>
        <begin position="23"/>
        <end position="36"/>
    </location>
</feature>
<dbReference type="PANTHER" id="PTHR13710:SF120">
    <property type="entry name" value="BIFUNCTIONAL 3'-5' EXONUCLEASE_ATP-DEPENDENT HELICASE WRN"/>
    <property type="match status" value="1"/>
</dbReference>
<reference evidence="4 5" key="1">
    <citation type="submission" date="2020-10" db="EMBL/GenBank/DDBJ databases">
        <authorList>
            <person name="Sedaghatjoo S."/>
        </authorList>
    </citation>
    <scope>NUCLEOTIDE SEQUENCE [LARGE SCALE GENOMIC DNA]</scope>
    <source>
        <strain evidence="4 5">LLFL</strain>
    </source>
</reference>
<comment type="caution">
    <text evidence="4">The sequence shown here is derived from an EMBL/GenBank/DDBJ whole genome shotgun (WGS) entry which is preliminary data.</text>
</comment>
<accession>A0A9N8M6Y2</accession>
<keyword evidence="5" id="KW-1185">Reference proteome</keyword>
<dbReference type="GO" id="GO:0005694">
    <property type="term" value="C:chromosome"/>
    <property type="evidence" value="ECO:0007669"/>
    <property type="project" value="TreeGrafter"/>
</dbReference>
<dbReference type="InterPro" id="IPR011545">
    <property type="entry name" value="DEAD/DEAH_box_helicase_dom"/>
</dbReference>
<dbReference type="GO" id="GO:0005524">
    <property type="term" value="F:ATP binding"/>
    <property type="evidence" value="ECO:0007669"/>
    <property type="project" value="InterPro"/>
</dbReference>
<dbReference type="GO" id="GO:0003676">
    <property type="term" value="F:nucleic acid binding"/>
    <property type="evidence" value="ECO:0007669"/>
    <property type="project" value="InterPro"/>
</dbReference>
<evidence type="ECO:0000256" key="1">
    <source>
        <dbReference type="ARBA" id="ARBA00005446"/>
    </source>
</evidence>
<comment type="similarity">
    <text evidence="1">Belongs to the helicase family. RecQ subfamily.</text>
</comment>
<dbReference type="GO" id="GO:0005737">
    <property type="term" value="C:cytoplasm"/>
    <property type="evidence" value="ECO:0007669"/>
    <property type="project" value="TreeGrafter"/>
</dbReference>
<dbReference type="EMBL" id="CAJHJF010006991">
    <property type="protein sequence ID" value="CAD6960334.1"/>
    <property type="molecule type" value="Genomic_DNA"/>
</dbReference>
<sequence>MPAIRSYSWKATDAIGAHLSAIRTPSGSTLSASPVTTEDHLPSSLLGRLGKRKRARSDREEEGPWSKRAKNSSPPPRYDPKQYQLVATDGVRNGKDVIVKAPTSTGKGEIIDYVQKIFPDGVVIVAEPLQLLVSDFALRFGTRATYVDATHKSDALLAEIRDGKYKLVFATAESLTEGAFLNKVLMHDRFRSRAAAFIFDEAHTLDQWGRDFRPKFLQLGEVRRHLQVPAVVMSATLTKQTQRACETTLELTDPLIVDVGTNRPNLYLRILPMRYSPKSFLDILSLLPELWERGGDIEERTKNFPVTLIYVNNKDLATNMYTHISKWSKRAGFDDVVDVFHADMSEGNRTEVRKRLDLRQCLIAICTDAFGMGADCRLVLRAMQTTVTFLQSWIKKKTISQMCM</sequence>
<dbReference type="PANTHER" id="PTHR13710">
    <property type="entry name" value="DNA HELICASE RECQ FAMILY MEMBER"/>
    <property type="match status" value="1"/>
</dbReference>
<dbReference type="InterPro" id="IPR014001">
    <property type="entry name" value="Helicase_ATP-bd"/>
</dbReference>
<evidence type="ECO:0000313" key="5">
    <source>
        <dbReference type="Proteomes" id="UP000836404"/>
    </source>
</evidence>
<feature type="domain" description="Helicase ATP-binding" evidence="3">
    <location>
        <begin position="88"/>
        <end position="255"/>
    </location>
</feature>
<dbReference type="SMART" id="SM00487">
    <property type="entry name" value="DEXDc"/>
    <property type="match status" value="1"/>
</dbReference>
<dbReference type="InterPro" id="IPR027417">
    <property type="entry name" value="P-loop_NTPase"/>
</dbReference>
<organism evidence="4 5">
    <name type="scientific">Tilletia laevis</name>
    <dbReference type="NCBI Taxonomy" id="157183"/>
    <lineage>
        <taxon>Eukaryota</taxon>
        <taxon>Fungi</taxon>
        <taxon>Dikarya</taxon>
        <taxon>Basidiomycota</taxon>
        <taxon>Ustilaginomycotina</taxon>
        <taxon>Exobasidiomycetes</taxon>
        <taxon>Tilletiales</taxon>
        <taxon>Tilletiaceae</taxon>
        <taxon>Tilletia</taxon>
    </lineage>
</organism>
<dbReference type="GO" id="GO:0000724">
    <property type="term" value="P:double-strand break repair via homologous recombination"/>
    <property type="evidence" value="ECO:0007669"/>
    <property type="project" value="TreeGrafter"/>
</dbReference>
<dbReference type="GO" id="GO:0005634">
    <property type="term" value="C:nucleus"/>
    <property type="evidence" value="ECO:0007669"/>
    <property type="project" value="TreeGrafter"/>
</dbReference>
<evidence type="ECO:0000259" key="3">
    <source>
        <dbReference type="PROSITE" id="PS51192"/>
    </source>
</evidence>
<feature type="region of interest" description="Disordered" evidence="2">
    <location>
        <begin position="23"/>
        <end position="81"/>
    </location>
</feature>
<gene>
    <name evidence="4" type="ORF">JKILLFL_G6422</name>
</gene>
<dbReference type="AlphaFoldDB" id="A0A9N8M6Y2"/>
<dbReference type="Gene3D" id="3.40.50.300">
    <property type="entry name" value="P-loop containing nucleotide triphosphate hydrolases"/>
    <property type="match status" value="2"/>
</dbReference>
<dbReference type="GO" id="GO:0043138">
    <property type="term" value="F:3'-5' DNA helicase activity"/>
    <property type="evidence" value="ECO:0007669"/>
    <property type="project" value="TreeGrafter"/>
</dbReference>
<name>A0A9N8M6Y2_9BASI</name>
<protein>
    <recommendedName>
        <fullName evidence="3">Helicase ATP-binding domain-containing protein</fullName>
    </recommendedName>
</protein>
<proteinExistence type="inferred from homology"/>